<evidence type="ECO:0000256" key="14">
    <source>
        <dbReference type="ARBA" id="ARBA00078805"/>
    </source>
</evidence>
<dbReference type="Gene3D" id="3.90.950.10">
    <property type="match status" value="1"/>
</dbReference>
<comment type="caution">
    <text evidence="17">The sequence shown here is derived from an EMBL/GenBank/DDBJ whole genome shotgun (WGS) entry which is preliminary data.</text>
</comment>
<dbReference type="Pfam" id="PF01725">
    <property type="entry name" value="Ham1p_like"/>
    <property type="match status" value="1"/>
</dbReference>
<evidence type="ECO:0000256" key="1">
    <source>
        <dbReference type="ARBA" id="ARBA00001946"/>
    </source>
</evidence>
<keyword evidence="4" id="KW-0479">Metal-binding</keyword>
<evidence type="ECO:0000313" key="17">
    <source>
        <dbReference type="EMBL" id="PWB75443.1"/>
    </source>
</evidence>
<evidence type="ECO:0000256" key="8">
    <source>
        <dbReference type="ARBA" id="ARBA00023080"/>
    </source>
</evidence>
<evidence type="ECO:0000256" key="6">
    <source>
        <dbReference type="ARBA" id="ARBA00022801"/>
    </source>
</evidence>
<evidence type="ECO:0000256" key="11">
    <source>
        <dbReference type="ARBA" id="ARBA00066468"/>
    </source>
</evidence>
<evidence type="ECO:0000256" key="2">
    <source>
        <dbReference type="ARBA" id="ARBA00008023"/>
    </source>
</evidence>
<evidence type="ECO:0000256" key="9">
    <source>
        <dbReference type="ARBA" id="ARBA00051875"/>
    </source>
</evidence>
<gene>
    <name evidence="17" type="ORF">C3F09_02295</name>
</gene>
<dbReference type="InterPro" id="IPR029001">
    <property type="entry name" value="ITPase-like_fam"/>
</dbReference>
<comment type="subunit">
    <text evidence="3">Homodimer.</text>
</comment>
<dbReference type="GO" id="GO:0009117">
    <property type="term" value="P:nucleotide metabolic process"/>
    <property type="evidence" value="ECO:0007669"/>
    <property type="project" value="UniProtKB-KW"/>
</dbReference>
<dbReference type="GO" id="GO:0000166">
    <property type="term" value="F:nucleotide binding"/>
    <property type="evidence" value="ECO:0007669"/>
    <property type="project" value="UniProtKB-KW"/>
</dbReference>
<dbReference type="SUPFAM" id="SSF52972">
    <property type="entry name" value="ITPase-like"/>
    <property type="match status" value="1"/>
</dbReference>
<dbReference type="PANTHER" id="PTHR11067:SF9">
    <property type="entry name" value="INOSINE TRIPHOSPHATE PYROPHOSPHATASE"/>
    <property type="match status" value="1"/>
</dbReference>
<evidence type="ECO:0000256" key="7">
    <source>
        <dbReference type="ARBA" id="ARBA00022842"/>
    </source>
</evidence>
<dbReference type="FunFam" id="3.90.950.10:FF:000001">
    <property type="entry name" value="dITP/XTP pyrophosphatase"/>
    <property type="match status" value="1"/>
</dbReference>
<keyword evidence="7" id="KW-0460">Magnesium</keyword>
<comment type="catalytic activity">
    <reaction evidence="10">
        <text>XTP + H2O = XMP + diphosphate + H(+)</text>
        <dbReference type="Rhea" id="RHEA:28610"/>
        <dbReference type="ChEBI" id="CHEBI:15377"/>
        <dbReference type="ChEBI" id="CHEBI:15378"/>
        <dbReference type="ChEBI" id="CHEBI:33019"/>
        <dbReference type="ChEBI" id="CHEBI:57464"/>
        <dbReference type="ChEBI" id="CHEBI:61314"/>
        <dbReference type="EC" id="3.6.1.66"/>
    </reaction>
</comment>
<dbReference type="AlphaFoldDB" id="A0A855XA51"/>
<evidence type="ECO:0000256" key="15">
    <source>
        <dbReference type="ARBA" id="ARBA00083186"/>
    </source>
</evidence>
<feature type="non-terminal residue" evidence="17">
    <location>
        <position position="1"/>
    </location>
</feature>
<evidence type="ECO:0000313" key="18">
    <source>
        <dbReference type="Proteomes" id="UP000250918"/>
    </source>
</evidence>
<reference evidence="17 18" key="1">
    <citation type="journal article" date="2018" name="ISME J.">
        <title>A methanotrophic archaeon couples anaerobic oxidation of methane to Fe(III) reduction.</title>
        <authorList>
            <person name="Cai C."/>
            <person name="Leu A.O."/>
            <person name="Xie G.J."/>
            <person name="Guo J."/>
            <person name="Feng Y."/>
            <person name="Zhao J.X."/>
            <person name="Tyson G.W."/>
            <person name="Yuan Z."/>
            <person name="Hu S."/>
        </authorList>
    </citation>
    <scope>NUCLEOTIDE SEQUENCE [LARGE SCALE GENOMIC DNA]</scope>
    <source>
        <strain evidence="17">FeB_12</strain>
    </source>
</reference>
<name>A0A855XA51_9BACT</name>
<accession>A0A855XA51</accession>
<dbReference type="EC" id="3.6.1.66" evidence="11"/>
<evidence type="ECO:0000256" key="12">
    <source>
        <dbReference type="ARBA" id="ARBA00071289"/>
    </source>
</evidence>
<protein>
    <recommendedName>
        <fullName evidence="12">dITP/XTP pyrophosphatase</fullName>
        <ecNumber evidence="11">3.6.1.66</ecNumber>
    </recommendedName>
    <alternativeName>
        <fullName evidence="13">Non-canonical purine NTP pyrophosphatase</fullName>
    </alternativeName>
    <alternativeName>
        <fullName evidence="14">Non-standard purine NTP pyrophosphatase</fullName>
    </alternativeName>
    <alternativeName>
        <fullName evidence="16">Nucleoside-triphosphate diphosphatase</fullName>
    </alternativeName>
    <alternativeName>
        <fullName evidence="15">Nucleoside-triphosphate pyrophosphatase</fullName>
    </alternativeName>
</protein>
<evidence type="ECO:0000256" key="5">
    <source>
        <dbReference type="ARBA" id="ARBA00022741"/>
    </source>
</evidence>
<dbReference type="EMBL" id="PQAP01000009">
    <property type="protein sequence ID" value="PWB75443.1"/>
    <property type="molecule type" value="Genomic_DNA"/>
</dbReference>
<comment type="catalytic activity">
    <reaction evidence="9">
        <text>dITP + H2O = dIMP + diphosphate + H(+)</text>
        <dbReference type="Rhea" id="RHEA:28342"/>
        <dbReference type="ChEBI" id="CHEBI:15377"/>
        <dbReference type="ChEBI" id="CHEBI:15378"/>
        <dbReference type="ChEBI" id="CHEBI:33019"/>
        <dbReference type="ChEBI" id="CHEBI:61194"/>
        <dbReference type="ChEBI" id="CHEBI:61382"/>
        <dbReference type="EC" id="3.6.1.66"/>
    </reaction>
</comment>
<dbReference type="GO" id="GO:0035870">
    <property type="term" value="F:dITP diphosphatase activity"/>
    <property type="evidence" value="ECO:0007669"/>
    <property type="project" value="UniProtKB-ARBA"/>
</dbReference>
<keyword evidence="6" id="KW-0378">Hydrolase</keyword>
<evidence type="ECO:0000256" key="3">
    <source>
        <dbReference type="ARBA" id="ARBA00011738"/>
    </source>
</evidence>
<dbReference type="PANTHER" id="PTHR11067">
    <property type="entry name" value="INOSINE TRIPHOSPHATE PYROPHOSPHATASE/HAM1 PROTEIN"/>
    <property type="match status" value="1"/>
</dbReference>
<dbReference type="CDD" id="cd00515">
    <property type="entry name" value="HAM1"/>
    <property type="match status" value="1"/>
</dbReference>
<comment type="cofactor">
    <cofactor evidence="1">
        <name>Mg(2+)</name>
        <dbReference type="ChEBI" id="CHEBI:18420"/>
    </cofactor>
</comment>
<proteinExistence type="inferred from homology"/>
<evidence type="ECO:0000256" key="13">
    <source>
        <dbReference type="ARBA" id="ARBA00075987"/>
    </source>
</evidence>
<keyword evidence="5" id="KW-0547">Nucleotide-binding</keyword>
<evidence type="ECO:0000256" key="4">
    <source>
        <dbReference type="ARBA" id="ARBA00022723"/>
    </source>
</evidence>
<dbReference type="InterPro" id="IPR002637">
    <property type="entry name" value="RdgB/HAM1"/>
</dbReference>
<evidence type="ECO:0000256" key="10">
    <source>
        <dbReference type="ARBA" id="ARBA00052017"/>
    </source>
</evidence>
<dbReference type="GO" id="GO:0005829">
    <property type="term" value="C:cytosol"/>
    <property type="evidence" value="ECO:0007669"/>
    <property type="project" value="TreeGrafter"/>
</dbReference>
<keyword evidence="8" id="KW-0546">Nucleotide metabolism</keyword>
<comment type="similarity">
    <text evidence="2">Belongs to the HAM1 NTPase family.</text>
</comment>
<dbReference type="GO" id="GO:0046872">
    <property type="term" value="F:metal ion binding"/>
    <property type="evidence" value="ECO:0007669"/>
    <property type="project" value="UniProtKB-KW"/>
</dbReference>
<dbReference type="GO" id="GO:0036222">
    <property type="term" value="F:XTP diphosphatase activity"/>
    <property type="evidence" value="ECO:0007669"/>
    <property type="project" value="UniProtKB-ARBA"/>
</dbReference>
<evidence type="ECO:0000256" key="16">
    <source>
        <dbReference type="ARBA" id="ARBA00083635"/>
    </source>
</evidence>
<dbReference type="GO" id="GO:0036220">
    <property type="term" value="F:ITP diphosphatase activity"/>
    <property type="evidence" value="ECO:0007669"/>
    <property type="project" value="UniProtKB-EC"/>
</dbReference>
<sequence length="141" mass="15678">FTGLPALADDTGLEVDALGGAPGVYSSRYAGENVTYRENYEKLLREMKGVPADKRTARFRCVVAIAWTLDDVQMAEGVAEGLITEDSIGEKGFGYDPVFYFPPLRKRFSEMTVEEKNRVSHRGNAVRAARNLIAARLKHHD</sequence>
<dbReference type="Proteomes" id="UP000250918">
    <property type="component" value="Unassembled WGS sequence"/>
</dbReference>
<dbReference type="GO" id="GO:0009146">
    <property type="term" value="P:purine nucleoside triphosphate catabolic process"/>
    <property type="evidence" value="ECO:0007669"/>
    <property type="project" value="UniProtKB-ARBA"/>
</dbReference>
<organism evidence="17 18">
    <name type="scientific">candidate division GN15 bacterium</name>
    <dbReference type="NCBI Taxonomy" id="2072418"/>
    <lineage>
        <taxon>Bacteria</taxon>
        <taxon>candidate division GN15</taxon>
    </lineage>
</organism>